<dbReference type="STRING" id="1229726.GRFL_1633"/>
<dbReference type="AlphaFoldDB" id="A0A1L7I418"/>
<sequence length="265" mass="29511">MVQRKDLQEKIIFNGVTSFQQREQVRSRVTGYISWMPFEIGDPIQKGQAFASLRTKEQDALGQAAKIDSSLAKFAKPIVVTSNTNGVISSLAVNVNDYVAEGDVLASISQPNTLVVKVSVPFEFINRIQPGDSCRVLLSENRQIKARISRKLQSTDSIGQAQQYLIRLPYAELPENLNVQVEFVISSVTNVLSVPKKAIQTNELLTRFWVMKVQDSLAIRQDVKPGMESDSLVVIESNGLQANDRVIIQGAYQMQDSTRISIEKP</sequence>
<dbReference type="KEGG" id="gfl:GRFL_1633"/>
<dbReference type="Gene3D" id="2.40.420.20">
    <property type="match status" value="1"/>
</dbReference>
<name>A0A1L7I418_9FLAO</name>
<proteinExistence type="predicted"/>
<reference evidence="2 3" key="1">
    <citation type="submission" date="2016-07" db="EMBL/GenBank/DDBJ databases">
        <title>Multi-omics approach to identify versatile polysaccharide utilization systems of a marine flavobacterium Gramella flava.</title>
        <authorList>
            <person name="Tang K."/>
        </authorList>
    </citation>
    <scope>NUCLEOTIDE SEQUENCE [LARGE SCALE GENOMIC DNA]</scope>
    <source>
        <strain evidence="2 3">JLT2011</strain>
    </source>
</reference>
<dbReference type="InterPro" id="IPR058627">
    <property type="entry name" value="MdtA-like_C"/>
</dbReference>
<dbReference type="GO" id="GO:0015562">
    <property type="term" value="F:efflux transmembrane transporter activity"/>
    <property type="evidence" value="ECO:0007669"/>
    <property type="project" value="TreeGrafter"/>
</dbReference>
<dbReference type="Proteomes" id="UP000186230">
    <property type="component" value="Chromosome"/>
</dbReference>
<dbReference type="PANTHER" id="PTHR30469">
    <property type="entry name" value="MULTIDRUG RESISTANCE PROTEIN MDTA"/>
    <property type="match status" value="1"/>
</dbReference>
<evidence type="ECO:0000259" key="1">
    <source>
        <dbReference type="Pfam" id="PF25967"/>
    </source>
</evidence>
<dbReference type="EMBL" id="CP016359">
    <property type="protein sequence ID" value="APU68357.1"/>
    <property type="molecule type" value="Genomic_DNA"/>
</dbReference>
<dbReference type="Gene3D" id="2.40.50.100">
    <property type="match status" value="1"/>
</dbReference>
<feature type="domain" description="Multidrug resistance protein MdtA-like C-terminal permuted SH3" evidence="1">
    <location>
        <begin position="190"/>
        <end position="251"/>
    </location>
</feature>
<gene>
    <name evidence="2" type="ORF">GRFL_1633</name>
</gene>
<dbReference type="PANTHER" id="PTHR30469:SF33">
    <property type="entry name" value="SLR1207 PROTEIN"/>
    <property type="match status" value="1"/>
</dbReference>
<dbReference type="Pfam" id="PF25967">
    <property type="entry name" value="RND-MFP_C"/>
    <property type="match status" value="1"/>
</dbReference>
<keyword evidence="3" id="KW-1185">Reference proteome</keyword>
<organism evidence="2 3">
    <name type="scientific">Christiangramia flava JLT2011</name>
    <dbReference type="NCBI Taxonomy" id="1229726"/>
    <lineage>
        <taxon>Bacteria</taxon>
        <taxon>Pseudomonadati</taxon>
        <taxon>Bacteroidota</taxon>
        <taxon>Flavobacteriia</taxon>
        <taxon>Flavobacteriales</taxon>
        <taxon>Flavobacteriaceae</taxon>
        <taxon>Christiangramia</taxon>
    </lineage>
</organism>
<dbReference type="SUPFAM" id="SSF111369">
    <property type="entry name" value="HlyD-like secretion proteins"/>
    <property type="match status" value="1"/>
</dbReference>
<dbReference type="GO" id="GO:1990281">
    <property type="term" value="C:efflux pump complex"/>
    <property type="evidence" value="ECO:0007669"/>
    <property type="project" value="TreeGrafter"/>
</dbReference>
<protein>
    <recommendedName>
        <fullName evidence="1">Multidrug resistance protein MdtA-like C-terminal permuted SH3 domain-containing protein</fullName>
    </recommendedName>
</protein>
<accession>A0A1L7I418</accession>
<evidence type="ECO:0000313" key="3">
    <source>
        <dbReference type="Proteomes" id="UP000186230"/>
    </source>
</evidence>
<evidence type="ECO:0000313" key="2">
    <source>
        <dbReference type="EMBL" id="APU68357.1"/>
    </source>
</evidence>